<gene>
    <name evidence="3" type="primary">20354650</name>
    <name evidence="2" type="ORF">GGTG_14192</name>
</gene>
<protein>
    <recommendedName>
        <fullName evidence="5">Clr5 domain-containing protein</fullName>
    </recommendedName>
</protein>
<evidence type="ECO:0000313" key="4">
    <source>
        <dbReference type="Proteomes" id="UP000006039"/>
    </source>
</evidence>
<dbReference type="Proteomes" id="UP000006039">
    <property type="component" value="Unassembled WGS sequence"/>
</dbReference>
<reference evidence="2" key="2">
    <citation type="submission" date="2010-07" db="EMBL/GenBank/DDBJ databases">
        <authorList>
            <consortium name="The Broad Institute Genome Sequencing Platform"/>
            <consortium name="Broad Institute Genome Sequencing Center for Infectious Disease"/>
            <person name="Ma L.-J."/>
            <person name="Dead R."/>
            <person name="Young S."/>
            <person name="Zeng Q."/>
            <person name="Koehrsen M."/>
            <person name="Alvarado L."/>
            <person name="Berlin A."/>
            <person name="Chapman S.B."/>
            <person name="Chen Z."/>
            <person name="Freedman E."/>
            <person name="Gellesch M."/>
            <person name="Goldberg J."/>
            <person name="Griggs A."/>
            <person name="Gujja S."/>
            <person name="Heilman E.R."/>
            <person name="Heiman D."/>
            <person name="Hepburn T."/>
            <person name="Howarth C."/>
            <person name="Jen D."/>
            <person name="Larson L."/>
            <person name="Mehta T."/>
            <person name="Neiman D."/>
            <person name="Pearson M."/>
            <person name="Roberts A."/>
            <person name="Saif S."/>
            <person name="Shea T."/>
            <person name="Shenoy N."/>
            <person name="Sisk P."/>
            <person name="Stolte C."/>
            <person name="Sykes S."/>
            <person name="Walk T."/>
            <person name="White J."/>
            <person name="Yandava C."/>
            <person name="Haas B."/>
            <person name="Nusbaum C."/>
            <person name="Birren B."/>
        </authorList>
    </citation>
    <scope>NUCLEOTIDE SEQUENCE</scope>
    <source>
        <strain evidence="2">R3-111a-1</strain>
    </source>
</reference>
<dbReference type="VEuPathDB" id="FungiDB:GGTG_14192"/>
<dbReference type="GeneID" id="20354650"/>
<sequence length="826" mass="91100">MDGLWADVPLPQEAQSIPDQDHHLADVDLAQYGTPGNLSGSSWVGTYAAFPTQTDIELPPSDYSLLDNPISAIPHGDYYQACPPQGYGMPWHTSSPTETPNQPLLSLTDWMLPQNPPNYLGPSPLAVTSISQISDPLAPNPITTASAVPPSLPLATEPSIPGFSGTSLVPRLSPPRSHIHSELIAPNTSHPASRGTSSKAPRASQTKVTKSSGRVPDTLRVLKAKKGGQSCSNATAKHTWPERVIHLYLYRGHTAKEVAFEMLAIHGIDVGKEKTFGQRLAKLGKNKTDSKSFPGGQITDPVRRRNAQKLPNKPTRRFSKEIFGIVTETARADKVKARVEDMCTRGELKDGRTRADLDRRLKSKRQSFSASEMELRNSAMKRLGRGDQLEKQLGRRRRTAPTPRLLSPAVYAHQETLFHAIDGFVKGTFAGGKKQRWTAATRQFEPPAGTTSPPGAWQAISGRCSSLAVVAGAEIYDRADLVFRRIFDGLQAAAQSRDPNFLLHFWTICHILANTTLPSQRRATEFLYLKLFLLGFRSALPAGSPFFDMLDALLCVVIHSSKDTKPTLALSCWKATHVLGSIIGEEHALVLNMGAQCTKTWKSKFTVSQETVEGLYGPLIEGANGAGDKEEEIAILYDSLLATWRQGSSKEPPVDQLARLGEVAKEQCLRDLASQDGLRFGLAARALHFSMSMQASHVMELWEVPAKRAEGVVDLARSFRHLDEAIEVLRRGDFDCRVHALGLSQTLSKRYRAFYARADACHSRESARRKSILKHLPKGTVAPRVGRQARWIHTRQYRIQGRDSHFQNLNSSLEAQLPMFLAARKE</sequence>
<reference evidence="4" key="1">
    <citation type="submission" date="2010-07" db="EMBL/GenBank/DDBJ databases">
        <title>The genome sequence of Gaeumannomyces graminis var. tritici strain R3-111a-1.</title>
        <authorList>
            <consortium name="The Broad Institute Genome Sequencing Platform"/>
            <person name="Ma L.-J."/>
            <person name="Dead R."/>
            <person name="Young S."/>
            <person name="Zeng Q."/>
            <person name="Koehrsen M."/>
            <person name="Alvarado L."/>
            <person name="Berlin A."/>
            <person name="Chapman S.B."/>
            <person name="Chen Z."/>
            <person name="Freedman E."/>
            <person name="Gellesch M."/>
            <person name="Goldberg J."/>
            <person name="Griggs A."/>
            <person name="Gujja S."/>
            <person name="Heilman E.R."/>
            <person name="Heiman D."/>
            <person name="Hepburn T."/>
            <person name="Howarth C."/>
            <person name="Jen D."/>
            <person name="Larson L."/>
            <person name="Mehta T."/>
            <person name="Neiman D."/>
            <person name="Pearson M."/>
            <person name="Roberts A."/>
            <person name="Saif S."/>
            <person name="Shea T."/>
            <person name="Shenoy N."/>
            <person name="Sisk P."/>
            <person name="Stolte C."/>
            <person name="Sykes S."/>
            <person name="Walk T."/>
            <person name="White J."/>
            <person name="Yandava C."/>
            <person name="Haas B."/>
            <person name="Nusbaum C."/>
            <person name="Birren B."/>
        </authorList>
    </citation>
    <scope>NUCLEOTIDE SEQUENCE [LARGE SCALE GENOMIC DNA]</scope>
    <source>
        <strain evidence="4">R3-111a-1</strain>
    </source>
</reference>
<reference evidence="2" key="3">
    <citation type="submission" date="2010-09" db="EMBL/GenBank/DDBJ databases">
        <title>Annotation of Gaeumannomyces graminis var. tritici R3-111a-1.</title>
        <authorList>
            <consortium name="The Broad Institute Genome Sequencing Platform"/>
            <person name="Ma L.-J."/>
            <person name="Dead R."/>
            <person name="Young S.K."/>
            <person name="Zeng Q."/>
            <person name="Gargeya S."/>
            <person name="Fitzgerald M."/>
            <person name="Haas B."/>
            <person name="Abouelleil A."/>
            <person name="Alvarado L."/>
            <person name="Arachchi H.M."/>
            <person name="Berlin A."/>
            <person name="Brown A."/>
            <person name="Chapman S.B."/>
            <person name="Chen Z."/>
            <person name="Dunbar C."/>
            <person name="Freedman E."/>
            <person name="Gearin G."/>
            <person name="Gellesch M."/>
            <person name="Goldberg J."/>
            <person name="Griggs A."/>
            <person name="Gujja S."/>
            <person name="Heiman D."/>
            <person name="Howarth C."/>
            <person name="Larson L."/>
            <person name="Lui A."/>
            <person name="MacDonald P.J.P."/>
            <person name="Mehta T."/>
            <person name="Montmayeur A."/>
            <person name="Murphy C."/>
            <person name="Neiman D."/>
            <person name="Pearson M."/>
            <person name="Priest M."/>
            <person name="Roberts A."/>
            <person name="Saif S."/>
            <person name="Shea T."/>
            <person name="Shenoy N."/>
            <person name="Sisk P."/>
            <person name="Stolte C."/>
            <person name="Sykes S."/>
            <person name="Yandava C."/>
            <person name="Wortman J."/>
            <person name="Nusbaum C."/>
            <person name="Birren B."/>
        </authorList>
    </citation>
    <scope>NUCLEOTIDE SEQUENCE</scope>
    <source>
        <strain evidence="2">R3-111a-1</strain>
    </source>
</reference>
<keyword evidence="4" id="KW-1185">Reference proteome</keyword>
<evidence type="ECO:0000313" key="2">
    <source>
        <dbReference type="EMBL" id="EJT68229.1"/>
    </source>
</evidence>
<dbReference type="OrthoDB" id="5415338at2759"/>
<dbReference type="HOGENOM" id="CLU_342897_0_0_1"/>
<reference evidence="3" key="5">
    <citation type="submission" date="2018-04" db="UniProtKB">
        <authorList>
            <consortium name="EnsemblFungi"/>
        </authorList>
    </citation>
    <scope>IDENTIFICATION</scope>
    <source>
        <strain evidence="3">R3-111a-1</strain>
    </source>
</reference>
<evidence type="ECO:0000256" key="1">
    <source>
        <dbReference type="SAM" id="MobiDB-lite"/>
    </source>
</evidence>
<feature type="region of interest" description="Disordered" evidence="1">
    <location>
        <begin position="182"/>
        <end position="215"/>
    </location>
</feature>
<feature type="compositionally biased region" description="Polar residues" evidence="1">
    <location>
        <begin position="186"/>
        <end position="212"/>
    </location>
</feature>
<organism evidence="2">
    <name type="scientific">Gaeumannomyces tritici (strain R3-111a-1)</name>
    <name type="common">Wheat and barley take-all root rot fungus</name>
    <name type="synonym">Gaeumannomyces graminis var. tritici</name>
    <dbReference type="NCBI Taxonomy" id="644352"/>
    <lineage>
        <taxon>Eukaryota</taxon>
        <taxon>Fungi</taxon>
        <taxon>Dikarya</taxon>
        <taxon>Ascomycota</taxon>
        <taxon>Pezizomycotina</taxon>
        <taxon>Sordariomycetes</taxon>
        <taxon>Sordariomycetidae</taxon>
        <taxon>Magnaporthales</taxon>
        <taxon>Magnaporthaceae</taxon>
        <taxon>Gaeumannomyces</taxon>
    </lineage>
</organism>
<proteinExistence type="predicted"/>
<dbReference type="eggNOG" id="ENOG502RJ2D">
    <property type="taxonomic scope" value="Eukaryota"/>
</dbReference>
<reference evidence="3" key="4">
    <citation type="journal article" date="2015" name="G3 (Bethesda)">
        <title>Genome sequences of three phytopathogenic species of the Magnaporthaceae family of fungi.</title>
        <authorList>
            <person name="Okagaki L.H."/>
            <person name="Nunes C.C."/>
            <person name="Sailsbery J."/>
            <person name="Clay B."/>
            <person name="Brown D."/>
            <person name="John T."/>
            <person name="Oh Y."/>
            <person name="Young N."/>
            <person name="Fitzgerald M."/>
            <person name="Haas B.J."/>
            <person name="Zeng Q."/>
            <person name="Young S."/>
            <person name="Adiconis X."/>
            <person name="Fan L."/>
            <person name="Levin J.Z."/>
            <person name="Mitchell T.K."/>
            <person name="Okubara P.A."/>
            <person name="Farman M.L."/>
            <person name="Kohn L.M."/>
            <person name="Birren B."/>
            <person name="Ma L.-J."/>
            <person name="Dean R.A."/>
        </authorList>
    </citation>
    <scope>NUCLEOTIDE SEQUENCE</scope>
    <source>
        <strain evidence="3">R3-111a-1</strain>
    </source>
</reference>
<accession>J3PKW9</accession>
<feature type="region of interest" description="Disordered" evidence="1">
    <location>
        <begin position="361"/>
        <end position="404"/>
    </location>
</feature>
<dbReference type="AlphaFoldDB" id="J3PKW9"/>
<name>J3PKW9_GAET3</name>
<feature type="compositionally biased region" description="Basic and acidic residues" evidence="1">
    <location>
        <begin position="384"/>
        <end position="393"/>
    </location>
</feature>
<evidence type="ECO:0000313" key="3">
    <source>
        <dbReference type="EnsemblFungi" id="EJT68229"/>
    </source>
</evidence>
<dbReference type="EnsemblFungi" id="EJT68229">
    <property type="protein sequence ID" value="EJT68229"/>
    <property type="gene ID" value="GGTG_14192"/>
</dbReference>
<dbReference type="EMBL" id="GL385564">
    <property type="protein sequence ID" value="EJT68229.1"/>
    <property type="molecule type" value="Genomic_DNA"/>
</dbReference>
<dbReference type="RefSeq" id="XP_009230383.1">
    <property type="nucleotide sequence ID" value="XM_009232119.1"/>
</dbReference>
<evidence type="ECO:0008006" key="5">
    <source>
        <dbReference type="Google" id="ProtNLM"/>
    </source>
</evidence>